<evidence type="ECO:0000256" key="6">
    <source>
        <dbReference type="ARBA" id="ARBA00023026"/>
    </source>
</evidence>
<dbReference type="InterPro" id="IPR011841">
    <property type="entry name" value="T3SS_needle_YscF"/>
</dbReference>
<dbReference type="Gene3D" id="1.20.58.90">
    <property type="match status" value="1"/>
</dbReference>
<dbReference type="GO" id="GO:0009986">
    <property type="term" value="C:cell surface"/>
    <property type="evidence" value="ECO:0007669"/>
    <property type="project" value="UniProtKB-SubCell"/>
</dbReference>
<dbReference type="InterPro" id="IPR021123">
    <property type="entry name" value="T3SS_needle-like"/>
</dbReference>
<keyword evidence="9" id="KW-1185">Reference proteome</keyword>
<dbReference type="GO" id="GO:0005576">
    <property type="term" value="C:extracellular region"/>
    <property type="evidence" value="ECO:0007669"/>
    <property type="project" value="UniProtKB-SubCell"/>
</dbReference>
<protein>
    <submittedName>
        <fullName evidence="8">EscF/YscF/HrpA family type III secretion system needle major subunit</fullName>
    </submittedName>
</protein>
<evidence type="ECO:0000256" key="5">
    <source>
        <dbReference type="ARBA" id="ARBA00022927"/>
    </source>
</evidence>
<dbReference type="GO" id="GO:0030254">
    <property type="term" value="P:protein secretion by the type III secretion system"/>
    <property type="evidence" value="ECO:0007669"/>
    <property type="project" value="InterPro"/>
</dbReference>
<evidence type="ECO:0000256" key="3">
    <source>
        <dbReference type="ARBA" id="ARBA00022448"/>
    </source>
</evidence>
<sequence>MAEIIPHINDGDMTYLEELSNRFNGPTDALKERMDEALKAIEKDPTDSAGMAKFQSAMASYTTMRAAQSGVTKSLKDAVQGVISKY</sequence>
<dbReference type="EMBL" id="CABPSN010000002">
    <property type="protein sequence ID" value="VVD85467.1"/>
    <property type="molecule type" value="Genomic_DNA"/>
</dbReference>
<evidence type="ECO:0000256" key="4">
    <source>
        <dbReference type="ARBA" id="ARBA00022525"/>
    </source>
</evidence>
<comment type="similarity">
    <text evidence="7">Belongs to the SctF family.</text>
</comment>
<keyword evidence="5" id="KW-0653">Protein transport</keyword>
<dbReference type="OrthoDB" id="8943535at2"/>
<organism evidence="8 9">
    <name type="scientific">Pandoraea aquatica</name>
    <dbReference type="NCBI Taxonomy" id="2508290"/>
    <lineage>
        <taxon>Bacteria</taxon>
        <taxon>Pseudomonadati</taxon>
        <taxon>Pseudomonadota</taxon>
        <taxon>Betaproteobacteria</taxon>
        <taxon>Burkholderiales</taxon>
        <taxon>Burkholderiaceae</taxon>
        <taxon>Pandoraea</taxon>
    </lineage>
</organism>
<keyword evidence="3" id="KW-0813">Transport</keyword>
<comment type="subcellular location">
    <subcellularLocation>
        <location evidence="1">Cell surface</location>
    </subcellularLocation>
    <subcellularLocation>
        <location evidence="2">Secreted</location>
    </subcellularLocation>
</comment>
<dbReference type="RefSeq" id="WP_150575094.1">
    <property type="nucleotide sequence ID" value="NZ_CABPSN010000002.1"/>
</dbReference>
<evidence type="ECO:0000313" key="8">
    <source>
        <dbReference type="EMBL" id="VVD85467.1"/>
    </source>
</evidence>
<dbReference type="Pfam" id="PF09392">
    <property type="entry name" value="T3SS_needle_F"/>
    <property type="match status" value="1"/>
</dbReference>
<reference evidence="8 9" key="1">
    <citation type="submission" date="2019-08" db="EMBL/GenBank/DDBJ databases">
        <authorList>
            <person name="Peeters C."/>
        </authorList>
    </citation>
    <scope>NUCLEOTIDE SEQUENCE [LARGE SCALE GENOMIC DNA]</scope>
    <source>
        <strain evidence="8 9">LMG 31011</strain>
    </source>
</reference>
<evidence type="ECO:0000313" key="9">
    <source>
        <dbReference type="Proteomes" id="UP000366819"/>
    </source>
</evidence>
<gene>
    <name evidence="8" type="ORF">PAQ31011_01343</name>
</gene>
<accession>A0A5E4TCG9</accession>
<dbReference type="NCBIfam" id="TIGR02105">
    <property type="entry name" value="III_needle"/>
    <property type="match status" value="1"/>
</dbReference>
<proteinExistence type="inferred from homology"/>
<dbReference type="GO" id="GO:0030257">
    <property type="term" value="C:type III protein secretion system complex"/>
    <property type="evidence" value="ECO:0007669"/>
    <property type="project" value="InterPro"/>
</dbReference>
<evidence type="ECO:0000256" key="1">
    <source>
        <dbReference type="ARBA" id="ARBA00004241"/>
    </source>
</evidence>
<dbReference type="Proteomes" id="UP000366819">
    <property type="component" value="Unassembled WGS sequence"/>
</dbReference>
<dbReference type="InterPro" id="IPR037203">
    <property type="entry name" value="T3SS_needle-like_sf"/>
</dbReference>
<dbReference type="AlphaFoldDB" id="A0A5E4TCG9"/>
<evidence type="ECO:0000256" key="2">
    <source>
        <dbReference type="ARBA" id="ARBA00004613"/>
    </source>
</evidence>
<evidence type="ECO:0000256" key="7">
    <source>
        <dbReference type="ARBA" id="ARBA00035658"/>
    </source>
</evidence>
<name>A0A5E4TCG9_9BURK</name>
<keyword evidence="4" id="KW-0964">Secreted</keyword>
<keyword evidence="6" id="KW-0843">Virulence</keyword>
<dbReference type="SUPFAM" id="SSF140129">
    <property type="entry name" value="MxiH-like"/>
    <property type="match status" value="1"/>
</dbReference>